<reference evidence="2" key="1">
    <citation type="submission" date="2016-06" db="EMBL/GenBank/DDBJ databases">
        <title>Parallel loss of symbiosis genes in relatives of nitrogen-fixing non-legume Parasponia.</title>
        <authorList>
            <person name="Van Velzen R."/>
            <person name="Holmer R."/>
            <person name="Bu F."/>
            <person name="Rutten L."/>
            <person name="Van Zeijl A."/>
            <person name="Liu W."/>
            <person name="Santuari L."/>
            <person name="Cao Q."/>
            <person name="Sharma T."/>
            <person name="Shen D."/>
            <person name="Roswanjaya Y."/>
            <person name="Wardhani T."/>
            <person name="Kalhor M.S."/>
            <person name="Jansen J."/>
            <person name="Van den Hoogen J."/>
            <person name="Gungor B."/>
            <person name="Hartog M."/>
            <person name="Hontelez J."/>
            <person name="Verver J."/>
            <person name="Yang W.-C."/>
            <person name="Schijlen E."/>
            <person name="Repin R."/>
            <person name="Schilthuizen M."/>
            <person name="Schranz E."/>
            <person name="Heidstra R."/>
            <person name="Miyata K."/>
            <person name="Fedorova E."/>
            <person name="Kohlen W."/>
            <person name="Bisseling T."/>
            <person name="Smit S."/>
            <person name="Geurts R."/>
        </authorList>
    </citation>
    <scope>NUCLEOTIDE SEQUENCE [LARGE SCALE GENOMIC DNA]</scope>
    <source>
        <strain evidence="2">cv. RG33-2</strain>
    </source>
</reference>
<dbReference type="EMBL" id="JXTC01000062">
    <property type="protein sequence ID" value="PON92850.1"/>
    <property type="molecule type" value="Genomic_DNA"/>
</dbReference>
<evidence type="ECO:0000313" key="1">
    <source>
        <dbReference type="EMBL" id="PON92850.1"/>
    </source>
</evidence>
<dbReference type="InParanoid" id="A0A2P5F4Y6"/>
<dbReference type="OrthoDB" id="10566483at2759"/>
<organism evidence="1 2">
    <name type="scientific">Trema orientale</name>
    <name type="common">Charcoal tree</name>
    <name type="synonym">Celtis orientalis</name>
    <dbReference type="NCBI Taxonomy" id="63057"/>
    <lineage>
        <taxon>Eukaryota</taxon>
        <taxon>Viridiplantae</taxon>
        <taxon>Streptophyta</taxon>
        <taxon>Embryophyta</taxon>
        <taxon>Tracheophyta</taxon>
        <taxon>Spermatophyta</taxon>
        <taxon>Magnoliopsida</taxon>
        <taxon>eudicotyledons</taxon>
        <taxon>Gunneridae</taxon>
        <taxon>Pentapetalae</taxon>
        <taxon>rosids</taxon>
        <taxon>fabids</taxon>
        <taxon>Rosales</taxon>
        <taxon>Cannabaceae</taxon>
        <taxon>Trema</taxon>
    </lineage>
</organism>
<gene>
    <name evidence="1" type="ORF">TorRG33x02_114480</name>
</gene>
<feature type="non-terminal residue" evidence="1">
    <location>
        <position position="1"/>
    </location>
</feature>
<name>A0A2P5F4Y6_TREOI</name>
<dbReference type="Proteomes" id="UP000237000">
    <property type="component" value="Unassembled WGS sequence"/>
</dbReference>
<dbReference type="AlphaFoldDB" id="A0A2P5F4Y6"/>
<sequence length="103" mass="11760">LLLKTAYKGLNPLIVIHFLKLLKCHPSFSDLTSINHGRISNFTPRVPLLRRQNHEALSRTAYKHQVGGPIERVAKTEKPKFTFVTSRHRDLIAVVIVQILGRK</sequence>
<keyword evidence="2" id="KW-1185">Reference proteome</keyword>
<proteinExistence type="predicted"/>
<comment type="caution">
    <text evidence="1">The sequence shown here is derived from an EMBL/GenBank/DDBJ whole genome shotgun (WGS) entry which is preliminary data.</text>
</comment>
<protein>
    <submittedName>
        <fullName evidence="1">Uncharacterized protein</fullName>
    </submittedName>
</protein>
<accession>A0A2P5F4Y6</accession>
<evidence type="ECO:0000313" key="2">
    <source>
        <dbReference type="Proteomes" id="UP000237000"/>
    </source>
</evidence>